<evidence type="ECO:0000256" key="6">
    <source>
        <dbReference type="ARBA" id="ARBA00023136"/>
    </source>
</evidence>
<comment type="caution">
    <text evidence="10">The sequence shown here is derived from an EMBL/GenBank/DDBJ whole genome shotgun (WGS) entry which is preliminary data.</text>
</comment>
<feature type="transmembrane region" description="Helical" evidence="7">
    <location>
        <begin position="111"/>
        <end position="135"/>
    </location>
</feature>
<dbReference type="SUPFAM" id="SSF161098">
    <property type="entry name" value="MetI-like"/>
    <property type="match status" value="1"/>
</dbReference>
<evidence type="ECO:0000256" key="8">
    <source>
        <dbReference type="SAM" id="MobiDB-lite"/>
    </source>
</evidence>
<evidence type="ECO:0000256" key="3">
    <source>
        <dbReference type="ARBA" id="ARBA00022475"/>
    </source>
</evidence>
<feature type="transmembrane region" description="Helical" evidence="7">
    <location>
        <begin position="228"/>
        <end position="252"/>
    </location>
</feature>
<protein>
    <submittedName>
        <fullName evidence="10">Peptide/nickel transport system permease protein</fullName>
    </submittedName>
</protein>
<keyword evidence="6 7" id="KW-0472">Membrane</keyword>
<feature type="transmembrane region" description="Helical" evidence="7">
    <location>
        <begin position="48"/>
        <end position="69"/>
    </location>
</feature>
<evidence type="ECO:0000256" key="4">
    <source>
        <dbReference type="ARBA" id="ARBA00022692"/>
    </source>
</evidence>
<evidence type="ECO:0000256" key="5">
    <source>
        <dbReference type="ARBA" id="ARBA00022989"/>
    </source>
</evidence>
<keyword evidence="11" id="KW-1185">Reference proteome</keyword>
<keyword evidence="5 7" id="KW-1133">Transmembrane helix</keyword>
<dbReference type="GO" id="GO:0071916">
    <property type="term" value="F:dipeptide transmembrane transporter activity"/>
    <property type="evidence" value="ECO:0007669"/>
    <property type="project" value="TreeGrafter"/>
</dbReference>
<gene>
    <name evidence="10" type="ORF">FHX71_004283</name>
</gene>
<dbReference type="AlphaFoldDB" id="A0A7W3JCK3"/>
<evidence type="ECO:0000313" key="11">
    <source>
        <dbReference type="Proteomes" id="UP000540568"/>
    </source>
</evidence>
<dbReference type="PROSITE" id="PS50928">
    <property type="entry name" value="ABC_TM1"/>
    <property type="match status" value="1"/>
</dbReference>
<evidence type="ECO:0000256" key="1">
    <source>
        <dbReference type="ARBA" id="ARBA00004651"/>
    </source>
</evidence>
<dbReference type="InterPro" id="IPR000515">
    <property type="entry name" value="MetI-like"/>
</dbReference>
<feature type="domain" description="ABC transmembrane type-1" evidence="9">
    <location>
        <begin position="107"/>
        <end position="299"/>
    </location>
</feature>
<dbReference type="Pfam" id="PF00528">
    <property type="entry name" value="BPD_transp_1"/>
    <property type="match status" value="1"/>
</dbReference>
<evidence type="ECO:0000313" key="10">
    <source>
        <dbReference type="EMBL" id="MBA8810307.1"/>
    </source>
</evidence>
<sequence>MTATQPAAAPGTEAAEPPGAAPSSSATARKPGGDARETLYFALRNPKVVIGSVVVLAFLLLGLLGPLFLKFAPMDYAGPPMAPPSADFPFGTTTFGQDVFAQFVAGLRSTFLVGLLGGGVAAVIGMTIGFVAGYCGGLIDELLNMLTNVVLVIPGFVVLIIINAYLGVRSVPMQALYIGVFSWPWVARAVRAQTLSLRSRDFIDLARLSGAGVGTILRREVAPNMYSYLFMTFVLLFGGSILTAASLDFIGLGPTNAMSLGLMMNQAVQWSALHLGLWWWFVPPGLGITLIVGSLYIMNVGLDEVFNPKLREM</sequence>
<keyword evidence="4 7" id="KW-0812">Transmembrane</keyword>
<proteinExistence type="inferred from homology"/>
<evidence type="ECO:0000256" key="7">
    <source>
        <dbReference type="RuleBase" id="RU363032"/>
    </source>
</evidence>
<comment type="subcellular location">
    <subcellularLocation>
        <location evidence="1 7">Cell membrane</location>
        <topology evidence="1 7">Multi-pass membrane protein</topology>
    </subcellularLocation>
</comment>
<dbReference type="Gene3D" id="1.10.3720.10">
    <property type="entry name" value="MetI-like"/>
    <property type="match status" value="1"/>
</dbReference>
<feature type="transmembrane region" description="Helical" evidence="7">
    <location>
        <begin position="142"/>
        <end position="165"/>
    </location>
</feature>
<dbReference type="Proteomes" id="UP000540568">
    <property type="component" value="Unassembled WGS sequence"/>
</dbReference>
<reference evidence="10 11" key="1">
    <citation type="submission" date="2020-07" db="EMBL/GenBank/DDBJ databases">
        <title>Sequencing the genomes of 1000 actinobacteria strains.</title>
        <authorList>
            <person name="Klenk H.-P."/>
        </authorList>
    </citation>
    <scope>NUCLEOTIDE SEQUENCE [LARGE SCALE GENOMIC DNA]</scope>
    <source>
        <strain evidence="10 11">DSM 44121</strain>
    </source>
</reference>
<feature type="region of interest" description="Disordered" evidence="8">
    <location>
        <begin position="1"/>
        <end position="32"/>
    </location>
</feature>
<feature type="transmembrane region" description="Helical" evidence="7">
    <location>
        <begin position="171"/>
        <end position="190"/>
    </location>
</feature>
<feature type="compositionally biased region" description="Low complexity" evidence="8">
    <location>
        <begin position="1"/>
        <end position="28"/>
    </location>
</feature>
<accession>A0A7W3JCK3</accession>
<comment type="similarity">
    <text evidence="7">Belongs to the binding-protein-dependent transport system permease family.</text>
</comment>
<evidence type="ECO:0000259" key="9">
    <source>
        <dbReference type="PROSITE" id="PS50928"/>
    </source>
</evidence>
<dbReference type="PANTHER" id="PTHR43386:SF1">
    <property type="entry name" value="D,D-DIPEPTIDE TRANSPORT SYSTEM PERMEASE PROTEIN DDPC-RELATED"/>
    <property type="match status" value="1"/>
</dbReference>
<dbReference type="PANTHER" id="PTHR43386">
    <property type="entry name" value="OLIGOPEPTIDE TRANSPORT SYSTEM PERMEASE PROTEIN APPC"/>
    <property type="match status" value="1"/>
</dbReference>
<keyword evidence="2 7" id="KW-0813">Transport</keyword>
<organism evidence="10 11">
    <name type="scientific">Promicromonospora sukumoe</name>
    <dbReference type="NCBI Taxonomy" id="88382"/>
    <lineage>
        <taxon>Bacteria</taxon>
        <taxon>Bacillati</taxon>
        <taxon>Actinomycetota</taxon>
        <taxon>Actinomycetes</taxon>
        <taxon>Micrococcales</taxon>
        <taxon>Promicromonosporaceae</taxon>
        <taxon>Promicromonospora</taxon>
    </lineage>
</organism>
<dbReference type="InterPro" id="IPR035906">
    <property type="entry name" value="MetI-like_sf"/>
</dbReference>
<dbReference type="GO" id="GO:0005886">
    <property type="term" value="C:plasma membrane"/>
    <property type="evidence" value="ECO:0007669"/>
    <property type="project" value="UniProtKB-SubCell"/>
</dbReference>
<feature type="transmembrane region" description="Helical" evidence="7">
    <location>
        <begin position="277"/>
        <end position="302"/>
    </location>
</feature>
<dbReference type="CDD" id="cd06261">
    <property type="entry name" value="TM_PBP2"/>
    <property type="match status" value="1"/>
</dbReference>
<keyword evidence="3" id="KW-1003">Cell membrane</keyword>
<dbReference type="RefSeq" id="WP_182619436.1">
    <property type="nucleotide sequence ID" value="NZ_BAAATF010000018.1"/>
</dbReference>
<dbReference type="InterPro" id="IPR050366">
    <property type="entry name" value="BP-dependent_transpt_permease"/>
</dbReference>
<dbReference type="EMBL" id="JACGWV010000002">
    <property type="protein sequence ID" value="MBA8810307.1"/>
    <property type="molecule type" value="Genomic_DNA"/>
</dbReference>
<name>A0A7W3JCK3_9MICO</name>
<evidence type="ECO:0000256" key="2">
    <source>
        <dbReference type="ARBA" id="ARBA00022448"/>
    </source>
</evidence>